<dbReference type="Pfam" id="PF00314">
    <property type="entry name" value="Thaumatin"/>
    <property type="match status" value="1"/>
</dbReference>
<dbReference type="InterPro" id="IPR037176">
    <property type="entry name" value="Osmotin/thaumatin-like_sf"/>
</dbReference>
<dbReference type="PRINTS" id="PR00347">
    <property type="entry name" value="THAUMATIN"/>
</dbReference>
<reference evidence="1 2" key="1">
    <citation type="submission" date="2017-09" db="EMBL/GenBank/DDBJ databases">
        <title>WGS assembly of Aquilegia coerulea Goldsmith.</title>
        <authorList>
            <person name="Hodges S."/>
            <person name="Kramer E."/>
            <person name="Nordborg M."/>
            <person name="Tomkins J."/>
            <person name="Borevitz J."/>
            <person name="Derieg N."/>
            <person name="Yan J."/>
            <person name="Mihaltcheva S."/>
            <person name="Hayes R.D."/>
            <person name="Rokhsar D."/>
        </authorList>
    </citation>
    <scope>NUCLEOTIDE SEQUENCE [LARGE SCALE GENOMIC DNA]</scope>
    <source>
        <strain evidence="2">cv. Goldsmith</strain>
    </source>
</reference>
<dbReference type="InterPro" id="IPR017949">
    <property type="entry name" value="Thaumatin_CS"/>
</dbReference>
<evidence type="ECO:0008006" key="3">
    <source>
        <dbReference type="Google" id="ProtNLM"/>
    </source>
</evidence>
<dbReference type="PROSITE" id="PS51367">
    <property type="entry name" value="THAUMATIN_2"/>
    <property type="match status" value="1"/>
</dbReference>
<proteinExistence type="predicted"/>
<dbReference type="PANTHER" id="PTHR31048">
    <property type="entry name" value="OS03G0233200 PROTEIN"/>
    <property type="match status" value="1"/>
</dbReference>
<protein>
    <recommendedName>
        <fullName evidence="3">Thaumatin-like protein</fullName>
    </recommendedName>
</protein>
<dbReference type="InterPro" id="IPR001938">
    <property type="entry name" value="Thaumatin"/>
</dbReference>
<evidence type="ECO:0000313" key="1">
    <source>
        <dbReference type="EMBL" id="PIA38652.1"/>
    </source>
</evidence>
<gene>
    <name evidence="1" type="ORF">AQUCO_02700105v1</name>
</gene>
<dbReference type="SUPFAM" id="SSF49870">
    <property type="entry name" value="Osmotin, thaumatin-like protein"/>
    <property type="match status" value="1"/>
</dbReference>
<dbReference type="SMART" id="SM00205">
    <property type="entry name" value="THN"/>
    <property type="match status" value="1"/>
</dbReference>
<dbReference type="FunFam" id="2.60.110.10:FF:000001">
    <property type="entry name" value="THAUMATIN-LIKE PROTEIN 1"/>
    <property type="match status" value="1"/>
</dbReference>
<dbReference type="InParanoid" id="A0A2G5D573"/>
<keyword evidence="2" id="KW-1185">Reference proteome</keyword>
<dbReference type="STRING" id="218851.A0A2G5D573"/>
<organism evidence="1 2">
    <name type="scientific">Aquilegia coerulea</name>
    <name type="common">Rocky mountain columbine</name>
    <dbReference type="NCBI Taxonomy" id="218851"/>
    <lineage>
        <taxon>Eukaryota</taxon>
        <taxon>Viridiplantae</taxon>
        <taxon>Streptophyta</taxon>
        <taxon>Embryophyta</taxon>
        <taxon>Tracheophyta</taxon>
        <taxon>Spermatophyta</taxon>
        <taxon>Magnoliopsida</taxon>
        <taxon>Ranunculales</taxon>
        <taxon>Ranunculaceae</taxon>
        <taxon>Thalictroideae</taxon>
        <taxon>Aquilegia</taxon>
    </lineage>
</organism>
<accession>A0A2G5D573</accession>
<dbReference type="CDD" id="cd09218">
    <property type="entry name" value="TLP-PA"/>
    <property type="match status" value="1"/>
</dbReference>
<dbReference type="AlphaFoldDB" id="A0A2G5D573"/>
<name>A0A2G5D573_AQUCA</name>
<dbReference type="Gene3D" id="2.60.110.10">
    <property type="entry name" value="Thaumatin"/>
    <property type="match status" value="1"/>
</dbReference>
<dbReference type="Proteomes" id="UP000230069">
    <property type="component" value="Unassembled WGS sequence"/>
</dbReference>
<dbReference type="PROSITE" id="PS00316">
    <property type="entry name" value="THAUMATIN_1"/>
    <property type="match status" value="1"/>
</dbReference>
<evidence type="ECO:0000313" key="2">
    <source>
        <dbReference type="Proteomes" id="UP000230069"/>
    </source>
</evidence>
<dbReference type="OrthoDB" id="430315at2759"/>
<dbReference type="EMBL" id="KZ305044">
    <property type="protein sequence ID" value="PIA38652.1"/>
    <property type="molecule type" value="Genomic_DNA"/>
</dbReference>
<sequence>MPFVEANYFFIFFKGNRDSVMVFKRKMVSIAEIAVEICVQLDYFPLMALIEDVDATLSMNINKIETFLRFQHKLWKLVLSATFTLKNNCPHSIWPGTLTGGGQPQLSTTGFELKTGESQTITAPPKWSGRFWARTLCSNQQSGKFTCATADCASGQIECKGAGAIPPATLAEFTLGGAGDQDFYDVSLVDGYNLPLSIAPQGKPGCSLTSCPADINKICPPEMVVKGPGDTNVVACKSACEAFKDPKYCCAKPYDTPDTCPPSAYSMMFKKSCPQAYSYAYDDKTSTFTCITGGDYLITFCP</sequence>